<comment type="function">
    <text evidence="5">May play the central regulatory role in sporulation. It may be an element of the effector pathway responsible for the activation of sporulation genes in response to nutritional stress. Spo0A may act in concert with spo0H (a sigma factor) to control the expression of some genes that are critical to the sporulation process.</text>
</comment>
<evidence type="ECO:0000259" key="8">
    <source>
        <dbReference type="PROSITE" id="PS01124"/>
    </source>
</evidence>
<evidence type="ECO:0000259" key="9">
    <source>
        <dbReference type="PROSITE" id="PS50110"/>
    </source>
</evidence>
<proteinExistence type="predicted"/>
<dbReference type="InterPro" id="IPR020449">
    <property type="entry name" value="Tscrpt_reg_AraC-type_HTH"/>
</dbReference>
<dbReference type="PANTHER" id="PTHR43280:SF10">
    <property type="entry name" value="REGULATORY PROTEIN POCR"/>
    <property type="match status" value="1"/>
</dbReference>
<evidence type="ECO:0000313" key="10">
    <source>
        <dbReference type="EMBL" id="MBU9736483.1"/>
    </source>
</evidence>
<dbReference type="PROSITE" id="PS00041">
    <property type="entry name" value="HTH_ARAC_FAMILY_1"/>
    <property type="match status" value="1"/>
</dbReference>
<dbReference type="AlphaFoldDB" id="A0A949K5W9"/>
<feature type="modified residue" description="4-aspartylphosphate" evidence="6">
    <location>
        <position position="55"/>
    </location>
</feature>
<evidence type="ECO:0000256" key="6">
    <source>
        <dbReference type="PROSITE-ProRule" id="PRU00169"/>
    </source>
</evidence>
<dbReference type="SMART" id="SM00342">
    <property type="entry name" value="HTH_ARAC"/>
    <property type="match status" value="1"/>
</dbReference>
<evidence type="ECO:0000256" key="4">
    <source>
        <dbReference type="ARBA" id="ARBA00023163"/>
    </source>
</evidence>
<dbReference type="PROSITE" id="PS01124">
    <property type="entry name" value="HTH_ARAC_FAMILY_2"/>
    <property type="match status" value="1"/>
</dbReference>
<keyword evidence="3" id="KW-0238">DNA-binding</keyword>
<comment type="caution">
    <text evidence="10">The sequence shown here is derived from an EMBL/GenBank/DDBJ whole genome shotgun (WGS) entry which is preliminary data.</text>
</comment>
<evidence type="ECO:0000256" key="2">
    <source>
        <dbReference type="ARBA" id="ARBA00023015"/>
    </source>
</evidence>
<dbReference type="SUPFAM" id="SSF46689">
    <property type="entry name" value="Homeodomain-like"/>
    <property type="match status" value="1"/>
</dbReference>
<feature type="domain" description="Response regulatory" evidence="9">
    <location>
        <begin position="3"/>
        <end position="120"/>
    </location>
</feature>
<keyword evidence="11" id="KW-1185">Reference proteome</keyword>
<dbReference type="SUPFAM" id="SSF52172">
    <property type="entry name" value="CheY-like"/>
    <property type="match status" value="1"/>
</dbReference>
<dbReference type="InterPro" id="IPR011006">
    <property type="entry name" value="CheY-like_superfamily"/>
</dbReference>
<dbReference type="Gene3D" id="3.40.50.2300">
    <property type="match status" value="1"/>
</dbReference>
<dbReference type="InterPro" id="IPR018060">
    <property type="entry name" value="HTH_AraC"/>
</dbReference>
<dbReference type="Pfam" id="PF00072">
    <property type="entry name" value="Response_reg"/>
    <property type="match status" value="1"/>
</dbReference>
<evidence type="ECO:0000256" key="1">
    <source>
        <dbReference type="ARBA" id="ARBA00018672"/>
    </source>
</evidence>
<dbReference type="Pfam" id="PF12833">
    <property type="entry name" value="HTH_18"/>
    <property type="match status" value="1"/>
</dbReference>
<sequence>MLKVLIIEDEAGIRNSIANAFSWEEMGCELFGAAGSGLQALELCLNTPPDLVISDIVMPGIDGLTFLKYIREKYPFTQFIILTGHRNFDYAKDALNLGAAFFMLKPINFIELENSIRKLIEKIMQERENKKIETQQEHILRSLLNGRIYHNTSLLPQVKNLLNQIAYYRVCVLKFDDEIENDPFRLQNLMVFCENLTARENLLMVKTDNAHLVFILLLSQKDASFEDMKGYLIQLLHRIFEFFHVSVSAGVSEIRHGYDTLHEAYIQGLRALGQKFFTGSGCVHMFHKTGSLPAVTDYNQLLGFCQDILTWLGSGNPDSLSRFTDRLFSELLASFGSDASLLKSSFLILFTLCIQRTIGEDARQMSILLERYSNFQKVIHCENIEILKELMLNLIMDLADYHIVKSGTKQMIVQKITDFIDQNYQENISLNDAARVVYLSPSYLSTLITNETGKNFTEILNEVRVKNAIELLKDPSRKISEIAYAVGFHEPQYFSIIFKKLTDLTPRDYRKMYLN</sequence>
<keyword evidence="6" id="KW-0597">Phosphoprotein</keyword>
<evidence type="ECO:0000256" key="7">
    <source>
        <dbReference type="SAM" id="Coils"/>
    </source>
</evidence>
<keyword evidence="4" id="KW-0804">Transcription</keyword>
<reference evidence="10" key="1">
    <citation type="submission" date="2021-06" db="EMBL/GenBank/DDBJ databases">
        <title>Description of novel taxa of the family Lachnospiraceae.</title>
        <authorList>
            <person name="Chaplin A.V."/>
            <person name="Sokolova S.R."/>
            <person name="Pikina A.P."/>
            <person name="Korzhanova M."/>
            <person name="Belova V."/>
            <person name="Korostin D."/>
            <person name="Efimov B.A."/>
        </authorList>
    </citation>
    <scope>NUCLEOTIDE SEQUENCE</scope>
    <source>
        <strain evidence="10">ASD5720</strain>
    </source>
</reference>
<dbReference type="SMART" id="SM00448">
    <property type="entry name" value="REC"/>
    <property type="match status" value="1"/>
</dbReference>
<keyword evidence="7" id="KW-0175">Coiled coil</keyword>
<dbReference type="PRINTS" id="PR00032">
    <property type="entry name" value="HTHARAC"/>
</dbReference>
<dbReference type="CDD" id="cd17536">
    <property type="entry name" value="REC_YesN-like"/>
    <property type="match status" value="1"/>
</dbReference>
<evidence type="ECO:0000313" key="11">
    <source>
        <dbReference type="Proteomes" id="UP000712157"/>
    </source>
</evidence>
<evidence type="ECO:0000256" key="3">
    <source>
        <dbReference type="ARBA" id="ARBA00023125"/>
    </source>
</evidence>
<dbReference type="EMBL" id="JAHQCW010000010">
    <property type="protein sequence ID" value="MBU9736483.1"/>
    <property type="molecule type" value="Genomic_DNA"/>
</dbReference>
<dbReference type="InterPro" id="IPR009057">
    <property type="entry name" value="Homeodomain-like_sf"/>
</dbReference>
<dbReference type="Proteomes" id="UP000712157">
    <property type="component" value="Unassembled WGS sequence"/>
</dbReference>
<dbReference type="InterPro" id="IPR018062">
    <property type="entry name" value="HTH_AraC-typ_CS"/>
</dbReference>
<name>A0A949K5W9_9FIRM</name>
<dbReference type="GO" id="GO:0000160">
    <property type="term" value="P:phosphorelay signal transduction system"/>
    <property type="evidence" value="ECO:0007669"/>
    <property type="project" value="InterPro"/>
</dbReference>
<feature type="coiled-coil region" evidence="7">
    <location>
        <begin position="109"/>
        <end position="136"/>
    </location>
</feature>
<protein>
    <recommendedName>
        <fullName evidence="1">Stage 0 sporulation protein A homolog</fullName>
    </recommendedName>
</protein>
<dbReference type="Gene3D" id="1.10.10.60">
    <property type="entry name" value="Homeodomain-like"/>
    <property type="match status" value="2"/>
</dbReference>
<dbReference type="GO" id="GO:0003700">
    <property type="term" value="F:DNA-binding transcription factor activity"/>
    <property type="evidence" value="ECO:0007669"/>
    <property type="project" value="InterPro"/>
</dbReference>
<accession>A0A949K5W9</accession>
<gene>
    <name evidence="10" type="ORF">KTH89_08035</name>
</gene>
<dbReference type="GO" id="GO:0043565">
    <property type="term" value="F:sequence-specific DNA binding"/>
    <property type="evidence" value="ECO:0007669"/>
    <property type="project" value="InterPro"/>
</dbReference>
<keyword evidence="2" id="KW-0805">Transcription regulation</keyword>
<organism evidence="10 11">
    <name type="scientific">Diplocloster agilis</name>
    <dbReference type="NCBI Taxonomy" id="2850323"/>
    <lineage>
        <taxon>Bacteria</taxon>
        <taxon>Bacillati</taxon>
        <taxon>Bacillota</taxon>
        <taxon>Clostridia</taxon>
        <taxon>Lachnospirales</taxon>
        <taxon>Lachnospiraceae</taxon>
        <taxon>Diplocloster</taxon>
    </lineage>
</organism>
<dbReference type="PROSITE" id="PS50110">
    <property type="entry name" value="RESPONSE_REGULATORY"/>
    <property type="match status" value="1"/>
</dbReference>
<evidence type="ECO:0000256" key="5">
    <source>
        <dbReference type="ARBA" id="ARBA00024867"/>
    </source>
</evidence>
<dbReference type="PANTHER" id="PTHR43280">
    <property type="entry name" value="ARAC-FAMILY TRANSCRIPTIONAL REGULATOR"/>
    <property type="match status" value="1"/>
</dbReference>
<dbReference type="InterPro" id="IPR001789">
    <property type="entry name" value="Sig_transdc_resp-reg_receiver"/>
</dbReference>
<dbReference type="RefSeq" id="WP_158345770.1">
    <property type="nucleotide sequence ID" value="NZ_JAHQCW010000010.1"/>
</dbReference>
<feature type="domain" description="HTH araC/xylS-type" evidence="8">
    <location>
        <begin position="414"/>
        <end position="512"/>
    </location>
</feature>